<dbReference type="EMBL" id="JAUOEL010000001">
    <property type="protein sequence ID" value="MDO5973165.1"/>
    <property type="molecule type" value="Genomic_DNA"/>
</dbReference>
<evidence type="ECO:0000313" key="1">
    <source>
        <dbReference type="EMBL" id="MDO5973165.1"/>
    </source>
</evidence>
<evidence type="ECO:0000313" key="2">
    <source>
        <dbReference type="Proteomes" id="UP001176806"/>
    </source>
</evidence>
<proteinExistence type="predicted"/>
<sequence>MENHKSIDRLIEQYELHNMLFKNAIDGIKDEDAKVRIYGKTNHILWLAGNLASTRYDLAKNLGVAIENTYAEFYENHKSFQEDLEYPNLEKLLKNWNTISPVLKEKLEALSEDTLFKKPSFKTPPMFNQTLLYYILFLIDRESYVIGQIAFIRKSLSYEAMKYN</sequence>
<gene>
    <name evidence="1" type="ORF">Q4Q40_03130</name>
</gene>
<dbReference type="SUPFAM" id="SSF109854">
    <property type="entry name" value="DinB/YfiT-like putative metalloenzymes"/>
    <property type="match status" value="1"/>
</dbReference>
<keyword evidence="2" id="KW-1185">Reference proteome</keyword>
<dbReference type="Gene3D" id="1.20.120.450">
    <property type="entry name" value="dinb family like domain"/>
    <property type="match status" value="1"/>
</dbReference>
<comment type="caution">
    <text evidence="1">The sequence shown here is derived from an EMBL/GenBank/DDBJ whole genome shotgun (WGS) entry which is preliminary data.</text>
</comment>
<name>A0ABT8WJ87_9FLAO</name>
<organism evidence="1 2">
    <name type="scientific">Flavivirga jejuensis</name>
    <dbReference type="NCBI Taxonomy" id="870487"/>
    <lineage>
        <taxon>Bacteria</taxon>
        <taxon>Pseudomonadati</taxon>
        <taxon>Bacteroidota</taxon>
        <taxon>Flavobacteriia</taxon>
        <taxon>Flavobacteriales</taxon>
        <taxon>Flavobacteriaceae</taxon>
        <taxon>Flavivirga</taxon>
    </lineage>
</organism>
<dbReference type="RefSeq" id="WP_303300232.1">
    <property type="nucleotide sequence ID" value="NZ_BAABDA010000042.1"/>
</dbReference>
<evidence type="ECO:0008006" key="3">
    <source>
        <dbReference type="Google" id="ProtNLM"/>
    </source>
</evidence>
<accession>A0ABT8WJ87</accession>
<protein>
    <recommendedName>
        <fullName evidence="3">DinB family protein</fullName>
    </recommendedName>
</protein>
<reference evidence="1" key="1">
    <citation type="submission" date="2023-07" db="EMBL/GenBank/DDBJ databases">
        <title>Two novel species in the genus Flavivirga.</title>
        <authorList>
            <person name="Kwon K."/>
        </authorList>
    </citation>
    <scope>NUCLEOTIDE SEQUENCE</scope>
    <source>
        <strain evidence="1">KACC 14158</strain>
    </source>
</reference>
<dbReference type="Proteomes" id="UP001176806">
    <property type="component" value="Unassembled WGS sequence"/>
</dbReference>
<dbReference type="InterPro" id="IPR034660">
    <property type="entry name" value="DinB/YfiT-like"/>
</dbReference>